<dbReference type="AlphaFoldDB" id="A0A3B0SQA9"/>
<evidence type="ECO:0000256" key="1">
    <source>
        <dbReference type="ARBA" id="ARBA00004370"/>
    </source>
</evidence>
<evidence type="ECO:0000313" key="6">
    <source>
        <dbReference type="EMBL" id="VAW07678.1"/>
    </source>
</evidence>
<protein>
    <recommendedName>
        <fullName evidence="7">MAPEG family protein</fullName>
    </recommendedName>
</protein>
<name>A0A3B0SQA9_9ZZZZ</name>
<reference evidence="6" key="1">
    <citation type="submission" date="2018-06" db="EMBL/GenBank/DDBJ databases">
        <authorList>
            <person name="Zhirakovskaya E."/>
        </authorList>
    </citation>
    <scope>NUCLEOTIDE SEQUENCE</scope>
</reference>
<accession>A0A3B0SQA9</accession>
<feature type="transmembrane region" description="Helical" evidence="5">
    <location>
        <begin position="56"/>
        <end position="75"/>
    </location>
</feature>
<evidence type="ECO:0008006" key="7">
    <source>
        <dbReference type="Google" id="ProtNLM"/>
    </source>
</evidence>
<evidence type="ECO:0000256" key="5">
    <source>
        <dbReference type="SAM" id="Phobius"/>
    </source>
</evidence>
<dbReference type="Gene3D" id="1.20.120.550">
    <property type="entry name" value="Membrane associated eicosanoid/glutathione metabolism-like domain"/>
    <property type="match status" value="1"/>
</dbReference>
<feature type="transmembrane region" description="Helical" evidence="5">
    <location>
        <begin position="111"/>
        <end position="130"/>
    </location>
</feature>
<gene>
    <name evidence="6" type="ORF">MNBD_ALPHA05-2241</name>
</gene>
<dbReference type="GO" id="GO:0016020">
    <property type="term" value="C:membrane"/>
    <property type="evidence" value="ECO:0007669"/>
    <property type="project" value="UniProtKB-SubCell"/>
</dbReference>
<evidence type="ECO:0000256" key="3">
    <source>
        <dbReference type="ARBA" id="ARBA00022989"/>
    </source>
</evidence>
<dbReference type="EMBL" id="UOEH01000595">
    <property type="protein sequence ID" value="VAW07678.1"/>
    <property type="molecule type" value="Genomic_DNA"/>
</dbReference>
<sequence>MTATAIVLLSLVAWTLLHVMALGVFRSYLVMASGRAANSFNATGEDLDGFGKRLTRVHANCYEFLPIVAIVLLYAIATGQTAMTDGLAYIFLGARIAQSVVHLISTSATFVLIRFAFFGVQLVIVIIWLLKFFGHI</sequence>
<proteinExistence type="predicted"/>
<organism evidence="6">
    <name type="scientific">hydrothermal vent metagenome</name>
    <dbReference type="NCBI Taxonomy" id="652676"/>
    <lineage>
        <taxon>unclassified sequences</taxon>
        <taxon>metagenomes</taxon>
        <taxon>ecological metagenomes</taxon>
    </lineage>
</organism>
<keyword evidence="4 5" id="KW-0472">Membrane</keyword>
<dbReference type="InterPro" id="IPR023352">
    <property type="entry name" value="MAPEG-like_dom_sf"/>
</dbReference>
<keyword evidence="2 5" id="KW-0812">Transmembrane</keyword>
<evidence type="ECO:0000256" key="4">
    <source>
        <dbReference type="ARBA" id="ARBA00023136"/>
    </source>
</evidence>
<comment type="subcellular location">
    <subcellularLocation>
        <location evidence="1">Membrane</location>
    </subcellularLocation>
</comment>
<dbReference type="Pfam" id="PF01124">
    <property type="entry name" value="MAPEG"/>
    <property type="match status" value="1"/>
</dbReference>
<keyword evidence="3 5" id="KW-1133">Transmembrane helix</keyword>
<evidence type="ECO:0000256" key="2">
    <source>
        <dbReference type="ARBA" id="ARBA00022692"/>
    </source>
</evidence>
<dbReference type="InterPro" id="IPR001129">
    <property type="entry name" value="Membr-assoc_MAPEG"/>
</dbReference>
<dbReference type="SUPFAM" id="SSF161084">
    <property type="entry name" value="MAPEG domain-like"/>
    <property type="match status" value="1"/>
</dbReference>